<feature type="repeat" description="TPR" evidence="3">
    <location>
        <begin position="460"/>
        <end position="493"/>
    </location>
</feature>
<name>A0A816CG51_ADIRI</name>
<dbReference type="InterPro" id="IPR019734">
    <property type="entry name" value="TPR_rpt"/>
</dbReference>
<sequence length="641" mass="75371">MMSTNTENLETFYLVSFRNLIDSELYEQLQTIINYIVLFDDEEQCLQYIQSLTKDDRIFVIIKHNSSSQFVSQLVTLRQIVSIYIYSDSAKKSSEQWTKFSKKIRDVFSQRDQLLQRIQVDYTERSLQKLDEPFVYSIFTTNTNQSASMNTNFIHFQILIDCLICIKSSPNDRKDLIGRCKQQYRQKTNESTVLEEFEKDYRSERCLLWYTRCTFLDRILKKALQVQNIEILLLFRFLIQDLVEQFKANKSLSSQRVYRAQLLSKAELDLLQKQTGEFLSMNIFLLANTSREQTRSSLLTLPTYDQTEKVLLEIHSNHRMHDAGHVLCSSKEEVLFLIGSIFHMTYIDRDHDGIWNIHLTLCSRKQHQLQTVIEQKKNELDIEETNLLSIGFLLQDMEKFDQAEKYYRYLLEQLSKDQEDLSCCYHALGEVMQKKGEYDSCLTWYNKALETCKSDESGTAMSYNSMATVYSKKRDYKLALKFFNKALDIWNGVLGEDHPDVAMCWNNIGIINQEEAKYTDALECYHKAWNIRQKCLSSDHPSLGQLHACIGNVHYQLRRYDLALDHYNSAIEIWKKSGGSHYLDMGVIYRNIGLVYRDKGDFQQALIHMKKAESIYRQVYSPTDHHVLQIEKLVNDISFKK</sequence>
<evidence type="ECO:0000256" key="3">
    <source>
        <dbReference type="PROSITE-ProRule" id="PRU00339"/>
    </source>
</evidence>
<keyword evidence="1" id="KW-0677">Repeat</keyword>
<dbReference type="Pfam" id="PF13424">
    <property type="entry name" value="TPR_12"/>
    <property type="match status" value="3"/>
</dbReference>
<proteinExistence type="predicted"/>
<keyword evidence="5" id="KW-1185">Reference proteome</keyword>
<organism evidence="4 5">
    <name type="scientific">Adineta ricciae</name>
    <name type="common">Rotifer</name>
    <dbReference type="NCBI Taxonomy" id="249248"/>
    <lineage>
        <taxon>Eukaryota</taxon>
        <taxon>Metazoa</taxon>
        <taxon>Spiralia</taxon>
        <taxon>Gnathifera</taxon>
        <taxon>Rotifera</taxon>
        <taxon>Eurotatoria</taxon>
        <taxon>Bdelloidea</taxon>
        <taxon>Adinetida</taxon>
        <taxon>Adinetidae</taxon>
        <taxon>Adineta</taxon>
    </lineage>
</organism>
<dbReference type="PANTHER" id="PTHR45641:SF19">
    <property type="entry name" value="NEPHROCYSTIN-3"/>
    <property type="match status" value="1"/>
</dbReference>
<dbReference type="Gene3D" id="1.25.40.10">
    <property type="entry name" value="Tetratricopeptide repeat domain"/>
    <property type="match status" value="3"/>
</dbReference>
<dbReference type="PROSITE" id="PS50005">
    <property type="entry name" value="TPR"/>
    <property type="match status" value="2"/>
</dbReference>
<dbReference type="InterPro" id="IPR011990">
    <property type="entry name" value="TPR-like_helical_dom_sf"/>
</dbReference>
<evidence type="ECO:0000256" key="1">
    <source>
        <dbReference type="ARBA" id="ARBA00022737"/>
    </source>
</evidence>
<reference evidence="4" key="1">
    <citation type="submission" date="2021-02" db="EMBL/GenBank/DDBJ databases">
        <authorList>
            <person name="Nowell W R."/>
        </authorList>
    </citation>
    <scope>NUCLEOTIDE SEQUENCE</scope>
</reference>
<evidence type="ECO:0000256" key="2">
    <source>
        <dbReference type="ARBA" id="ARBA00022803"/>
    </source>
</evidence>
<accession>A0A816CG51</accession>
<comment type="caution">
    <text evidence="4">The sequence shown here is derived from an EMBL/GenBank/DDBJ whole genome shotgun (WGS) entry which is preliminary data.</text>
</comment>
<dbReference type="Proteomes" id="UP000663828">
    <property type="component" value="Unassembled WGS sequence"/>
</dbReference>
<dbReference type="AlphaFoldDB" id="A0A816CG51"/>
<dbReference type="SUPFAM" id="SSF81901">
    <property type="entry name" value="HCP-like"/>
    <property type="match status" value="1"/>
</dbReference>
<dbReference type="SMART" id="SM00028">
    <property type="entry name" value="TPR"/>
    <property type="match status" value="6"/>
</dbReference>
<evidence type="ECO:0000313" key="4">
    <source>
        <dbReference type="EMBL" id="CAF1622979.1"/>
    </source>
</evidence>
<protein>
    <submittedName>
        <fullName evidence="4">Uncharacterized protein</fullName>
    </submittedName>
</protein>
<evidence type="ECO:0000313" key="5">
    <source>
        <dbReference type="Proteomes" id="UP000663828"/>
    </source>
</evidence>
<feature type="repeat" description="TPR" evidence="3">
    <location>
        <begin position="544"/>
        <end position="577"/>
    </location>
</feature>
<dbReference type="EMBL" id="CAJNOR010007770">
    <property type="protein sequence ID" value="CAF1622979.1"/>
    <property type="molecule type" value="Genomic_DNA"/>
</dbReference>
<gene>
    <name evidence="4" type="ORF">XAT740_LOCUS50508</name>
</gene>
<keyword evidence="2 3" id="KW-0802">TPR repeat</keyword>
<dbReference type="PANTHER" id="PTHR45641">
    <property type="entry name" value="TETRATRICOPEPTIDE REPEAT PROTEIN (AFU_ORTHOLOGUE AFUA_6G03870)"/>
    <property type="match status" value="1"/>
</dbReference>